<dbReference type="SUPFAM" id="SSF48452">
    <property type="entry name" value="TPR-like"/>
    <property type="match status" value="1"/>
</dbReference>
<sequence>MKRYISHILCAILTLSGALRPADAFAAGDGKDKNVSYLDVIGFEGREVVKDAREVNLNMNIVLDSTKIRTQHTVSLTPVIISRDGKDTTAFGAVIVDGRTRHKVFIRRDRLDGTDPKRDSALAIIQRKNRKEQTYTYVSSVPYSRWMLDGRIGVLECVKGCADCGEGESDTTFVEQVLPEFIPVWKTTVMQPEPEPIKKREESRIARLQFRWDKYDILPEWQGNDVVLDTVTNSIALVKGKDYISITGIYVAGFASPEGTYEYNMRLSGNRAKSFADYIAEHNGIDRDMITVEWSGEDWAGFRAQLEKSEFAKKDQIIALIDTYTEDRNECERQILKILLRSEYEWLLRNIYPYLRHCTYRIEYEVKNFDLNEARKTIYDRPQDLNLDEIYKVAGSYETGSEEYAYAMAMAAKYYQDSPAVMSDRAVRALDKGNAAEAVKILEKVPEWTRIGQETRPEISAENAELLNILGVAYAQDGQHGNARLCLEAASGAGNTNAEHNMTQLLNIIDQL</sequence>
<proteinExistence type="predicted"/>
<dbReference type="Gene3D" id="1.25.40.10">
    <property type="entry name" value="Tetratricopeptide repeat domain"/>
    <property type="match status" value="1"/>
</dbReference>
<dbReference type="InterPro" id="IPR036737">
    <property type="entry name" value="OmpA-like_sf"/>
</dbReference>
<keyword evidence="1" id="KW-0472">Membrane</keyword>
<evidence type="ECO:0000256" key="2">
    <source>
        <dbReference type="SAM" id="SignalP"/>
    </source>
</evidence>
<dbReference type="PROSITE" id="PS51123">
    <property type="entry name" value="OMPA_2"/>
    <property type="match status" value="1"/>
</dbReference>
<dbReference type="GO" id="GO:0016020">
    <property type="term" value="C:membrane"/>
    <property type="evidence" value="ECO:0007669"/>
    <property type="project" value="UniProtKB-UniRule"/>
</dbReference>
<feature type="signal peptide" evidence="2">
    <location>
        <begin position="1"/>
        <end position="26"/>
    </location>
</feature>
<evidence type="ECO:0000259" key="3">
    <source>
        <dbReference type="PROSITE" id="PS51123"/>
    </source>
</evidence>
<comment type="caution">
    <text evidence="4">The sequence shown here is derived from an EMBL/GenBank/DDBJ whole genome shotgun (WGS) entry which is preliminary data.</text>
</comment>
<accession>A0A9D9ILM9</accession>
<name>A0A9D9ILM9_9BACT</name>
<dbReference type="Gene3D" id="3.30.1330.60">
    <property type="entry name" value="OmpA-like domain"/>
    <property type="match status" value="1"/>
</dbReference>
<gene>
    <name evidence="4" type="ORF">IAB91_05890</name>
</gene>
<organism evidence="4 5">
    <name type="scientific">Candidatus Cryptobacteroides faecigallinarum</name>
    <dbReference type="NCBI Taxonomy" id="2840763"/>
    <lineage>
        <taxon>Bacteria</taxon>
        <taxon>Pseudomonadati</taxon>
        <taxon>Bacteroidota</taxon>
        <taxon>Bacteroidia</taxon>
        <taxon>Bacteroidales</taxon>
        <taxon>Candidatus Cryptobacteroides</taxon>
    </lineage>
</organism>
<feature type="domain" description="OmpA-like" evidence="3">
    <location>
        <begin position="197"/>
        <end position="343"/>
    </location>
</feature>
<keyword evidence="2" id="KW-0732">Signal</keyword>
<dbReference type="InterPro" id="IPR011990">
    <property type="entry name" value="TPR-like_helical_dom_sf"/>
</dbReference>
<dbReference type="InterPro" id="IPR024480">
    <property type="entry name" value="DUF3868"/>
</dbReference>
<dbReference type="SUPFAM" id="SSF103088">
    <property type="entry name" value="OmpA-like"/>
    <property type="match status" value="1"/>
</dbReference>
<dbReference type="Proteomes" id="UP000823757">
    <property type="component" value="Unassembled WGS sequence"/>
</dbReference>
<dbReference type="AlphaFoldDB" id="A0A9D9ILM9"/>
<evidence type="ECO:0000313" key="4">
    <source>
        <dbReference type="EMBL" id="MBO8474802.1"/>
    </source>
</evidence>
<dbReference type="Pfam" id="PF00691">
    <property type="entry name" value="OmpA"/>
    <property type="match status" value="1"/>
</dbReference>
<evidence type="ECO:0000313" key="5">
    <source>
        <dbReference type="Proteomes" id="UP000823757"/>
    </source>
</evidence>
<dbReference type="InterPro" id="IPR006665">
    <property type="entry name" value="OmpA-like"/>
</dbReference>
<dbReference type="Pfam" id="PF12984">
    <property type="entry name" value="DUF3868"/>
    <property type="match status" value="1"/>
</dbReference>
<dbReference type="EMBL" id="JADIMD010000092">
    <property type="protein sequence ID" value="MBO8474802.1"/>
    <property type="molecule type" value="Genomic_DNA"/>
</dbReference>
<reference evidence="4" key="2">
    <citation type="journal article" date="2021" name="PeerJ">
        <title>Extensive microbial diversity within the chicken gut microbiome revealed by metagenomics and culture.</title>
        <authorList>
            <person name="Gilroy R."/>
            <person name="Ravi A."/>
            <person name="Getino M."/>
            <person name="Pursley I."/>
            <person name="Horton D.L."/>
            <person name="Alikhan N.F."/>
            <person name="Baker D."/>
            <person name="Gharbi K."/>
            <person name="Hall N."/>
            <person name="Watson M."/>
            <person name="Adriaenssens E.M."/>
            <person name="Foster-Nyarko E."/>
            <person name="Jarju S."/>
            <person name="Secka A."/>
            <person name="Antonio M."/>
            <person name="Oren A."/>
            <person name="Chaudhuri R.R."/>
            <person name="La Ragione R."/>
            <person name="Hildebrand F."/>
            <person name="Pallen M.J."/>
        </authorList>
    </citation>
    <scope>NUCLEOTIDE SEQUENCE</scope>
    <source>
        <strain evidence="4">B1-13419</strain>
    </source>
</reference>
<reference evidence="4" key="1">
    <citation type="submission" date="2020-10" db="EMBL/GenBank/DDBJ databases">
        <authorList>
            <person name="Gilroy R."/>
        </authorList>
    </citation>
    <scope>NUCLEOTIDE SEQUENCE</scope>
    <source>
        <strain evidence="4">B1-13419</strain>
    </source>
</reference>
<evidence type="ECO:0000256" key="1">
    <source>
        <dbReference type="PROSITE-ProRule" id="PRU00473"/>
    </source>
</evidence>
<feature type="chain" id="PRO_5038781361" evidence="2">
    <location>
        <begin position="27"/>
        <end position="512"/>
    </location>
</feature>
<protein>
    <submittedName>
        <fullName evidence="4">DUF3868 domain-containing protein</fullName>
    </submittedName>
</protein>